<dbReference type="AlphaFoldDB" id="E3MSS6"/>
<dbReference type="InterPro" id="IPR001810">
    <property type="entry name" value="F-box_dom"/>
</dbReference>
<dbReference type="Proteomes" id="UP000008281">
    <property type="component" value="Unassembled WGS sequence"/>
</dbReference>
<proteinExistence type="predicted"/>
<dbReference type="PANTHER" id="PTHR21503:SF8">
    <property type="entry name" value="F-BOX ASSOCIATED DOMAIN-CONTAINING PROTEIN-RELATED"/>
    <property type="match status" value="1"/>
</dbReference>
<evidence type="ECO:0000313" key="2">
    <source>
        <dbReference type="EMBL" id="EFP08475.1"/>
    </source>
</evidence>
<dbReference type="OrthoDB" id="5908015at2759"/>
<dbReference type="GeneID" id="9815578"/>
<reference evidence="2" key="1">
    <citation type="submission" date="2007-07" db="EMBL/GenBank/DDBJ databases">
        <title>PCAP assembly of the Caenorhabditis remanei genome.</title>
        <authorList>
            <consortium name="The Caenorhabditis remanei Sequencing Consortium"/>
            <person name="Wilson R.K."/>
        </authorList>
    </citation>
    <scope>NUCLEOTIDE SEQUENCE [LARGE SCALE GENOMIC DNA]</scope>
    <source>
        <strain evidence="2">PB4641</strain>
    </source>
</reference>
<feature type="domain" description="F-box" evidence="1">
    <location>
        <begin position="1"/>
        <end position="46"/>
    </location>
</feature>
<dbReference type="HOGENOM" id="CLU_040220_3_1_1"/>
<dbReference type="InParanoid" id="E3MSS6"/>
<accession>E3MSS6</accession>
<name>E3MSS6_CAERE</name>
<organism evidence="3">
    <name type="scientific">Caenorhabditis remanei</name>
    <name type="common">Caenorhabditis vulgaris</name>
    <dbReference type="NCBI Taxonomy" id="31234"/>
    <lineage>
        <taxon>Eukaryota</taxon>
        <taxon>Metazoa</taxon>
        <taxon>Ecdysozoa</taxon>
        <taxon>Nematoda</taxon>
        <taxon>Chromadorea</taxon>
        <taxon>Rhabditida</taxon>
        <taxon>Rhabditina</taxon>
        <taxon>Rhabditomorpha</taxon>
        <taxon>Rhabditoidea</taxon>
        <taxon>Rhabditidae</taxon>
        <taxon>Peloderinae</taxon>
        <taxon>Caenorhabditis</taxon>
    </lineage>
</organism>
<keyword evidence="3" id="KW-1185">Reference proteome</keyword>
<dbReference type="PANTHER" id="PTHR21503">
    <property type="entry name" value="F-BOX-CONTAINING HYPOTHETICAL PROTEIN C.ELEGANS"/>
    <property type="match status" value="1"/>
</dbReference>
<gene>
    <name evidence="2" type="ORF">CRE_15470</name>
</gene>
<dbReference type="CTD" id="9815578"/>
<dbReference type="Pfam" id="PF00646">
    <property type="entry name" value="F-box"/>
    <property type="match status" value="1"/>
</dbReference>
<dbReference type="PROSITE" id="PS50181">
    <property type="entry name" value="FBOX"/>
    <property type="match status" value="1"/>
</dbReference>
<evidence type="ECO:0000259" key="1">
    <source>
        <dbReference type="PROSITE" id="PS50181"/>
    </source>
</evidence>
<dbReference type="RefSeq" id="XP_003100710.2">
    <property type="nucleotide sequence ID" value="XM_003100662.2"/>
</dbReference>
<dbReference type="KEGG" id="crq:GCK72_014193"/>
<protein>
    <recommendedName>
        <fullName evidence="1">F-box domain-containing protein</fullName>
    </recommendedName>
</protein>
<evidence type="ECO:0000313" key="3">
    <source>
        <dbReference type="Proteomes" id="UP000008281"/>
    </source>
</evidence>
<sequence>MKISKFPWVVQKEILRRMNLIELVFMSFCSRKLREFVVNMIKWKSSQLETIFYHWHSPDYTRVASTYKGEEFSFLKIKVKPEIGDRIPIKMNFIEMDLQCCMPTESEDFLICCGEGEIETILQTIHNFFLSWIGSNIKYELTSYKYIPRVPNITSSQLWLLDKKTAASQLTSFLSYSPVPEFLCLIVISGYTNYEEIPGLAETLVLYCWTGGKADILLSNFKGRELYVYKAELNDSTVIKFLNDWKSSNGYRNLKYVNVIVDESFELHPDMIMSQCSLKTFDSMEKFPVYHYKQRYQIHPIMFHSFKFSSQYYIVRESDGYVASFKVQSNSMFFTAWNMNEKDFLEKHANNMFQ</sequence>
<dbReference type="EMBL" id="DS268474">
    <property type="protein sequence ID" value="EFP08475.1"/>
    <property type="molecule type" value="Genomic_DNA"/>
</dbReference>